<reference evidence="1" key="1">
    <citation type="submission" date="2023-08" db="EMBL/GenBank/DDBJ databases">
        <title>A de novo genome assembly of Solanum verrucosum Schlechtendal, a Mexican diploid species geographically isolated from the other diploid A-genome species in potato relatives.</title>
        <authorList>
            <person name="Hosaka K."/>
        </authorList>
    </citation>
    <scope>NUCLEOTIDE SEQUENCE</scope>
    <source>
        <tissue evidence="1">Young leaves</tissue>
    </source>
</reference>
<evidence type="ECO:0000313" key="1">
    <source>
        <dbReference type="EMBL" id="WMV38007.1"/>
    </source>
</evidence>
<name>A0AAF0U2G3_SOLVR</name>
<protein>
    <submittedName>
        <fullName evidence="1">Uncharacterized protein</fullName>
    </submittedName>
</protein>
<sequence>MRMLQLLCSF</sequence>
<organism evidence="1 2">
    <name type="scientific">Solanum verrucosum</name>
    <dbReference type="NCBI Taxonomy" id="315347"/>
    <lineage>
        <taxon>Eukaryota</taxon>
        <taxon>Viridiplantae</taxon>
        <taxon>Streptophyta</taxon>
        <taxon>Embryophyta</taxon>
        <taxon>Tracheophyta</taxon>
        <taxon>Spermatophyta</taxon>
        <taxon>Magnoliopsida</taxon>
        <taxon>eudicotyledons</taxon>
        <taxon>Gunneridae</taxon>
        <taxon>Pentapetalae</taxon>
        <taxon>asterids</taxon>
        <taxon>lamiids</taxon>
        <taxon>Solanales</taxon>
        <taxon>Solanaceae</taxon>
        <taxon>Solanoideae</taxon>
        <taxon>Solaneae</taxon>
        <taxon>Solanum</taxon>
    </lineage>
</organism>
<accession>A0AAF0U2G3</accession>
<gene>
    <name evidence="1" type="ORF">MTR67_031392</name>
</gene>
<dbReference type="Proteomes" id="UP001234989">
    <property type="component" value="Chromosome 7"/>
</dbReference>
<proteinExistence type="predicted"/>
<dbReference type="EMBL" id="CP133618">
    <property type="protein sequence ID" value="WMV38007.1"/>
    <property type="molecule type" value="Genomic_DNA"/>
</dbReference>
<evidence type="ECO:0000313" key="2">
    <source>
        <dbReference type="Proteomes" id="UP001234989"/>
    </source>
</evidence>
<keyword evidence="2" id="KW-1185">Reference proteome</keyword>